<dbReference type="PROSITE" id="PS50016">
    <property type="entry name" value="ZF_PHD_2"/>
    <property type="match status" value="1"/>
</dbReference>
<reference evidence="8" key="1">
    <citation type="journal article" date="2014" name="Nat. Commun.">
        <title>Genome sequence of mungbean and insights into evolution within Vigna species.</title>
        <authorList>
            <person name="Kang Y.J."/>
            <person name="Kim S.K."/>
            <person name="Kim M.Y."/>
            <person name="Lestari P."/>
            <person name="Kim K.H."/>
            <person name="Ha B.K."/>
            <person name="Jun T.H."/>
            <person name="Hwang W.J."/>
            <person name="Lee T."/>
            <person name="Lee J."/>
            <person name="Shim S."/>
            <person name="Yoon M.Y."/>
            <person name="Jang Y.E."/>
            <person name="Han K.S."/>
            <person name="Taeprayoon P."/>
            <person name="Yoon N."/>
            <person name="Somta P."/>
            <person name="Tanya P."/>
            <person name="Kim K.S."/>
            <person name="Gwag J.G."/>
            <person name="Moon J.K."/>
            <person name="Lee Y.H."/>
            <person name="Park B.S."/>
            <person name="Bombarely A."/>
            <person name="Doyle J.J."/>
            <person name="Jackson S.A."/>
            <person name="Schafleitner R."/>
            <person name="Srinives P."/>
            <person name="Varshney R.K."/>
            <person name="Lee S.H."/>
        </authorList>
    </citation>
    <scope>NUCLEOTIDE SEQUENCE [LARGE SCALE GENOMIC DNA]</scope>
    <source>
        <strain evidence="8">cv. VC1973A</strain>
    </source>
</reference>
<dbReference type="InterPro" id="IPR013083">
    <property type="entry name" value="Znf_RING/FYVE/PHD"/>
</dbReference>
<dbReference type="Pfam" id="PF00628">
    <property type="entry name" value="PHD"/>
    <property type="match status" value="1"/>
</dbReference>
<dbReference type="GO" id="GO:0045944">
    <property type="term" value="P:positive regulation of transcription by RNA polymerase II"/>
    <property type="evidence" value="ECO:0007669"/>
    <property type="project" value="TreeGrafter"/>
</dbReference>
<dbReference type="Pfam" id="PF16135">
    <property type="entry name" value="TDBD"/>
    <property type="match status" value="2"/>
</dbReference>
<evidence type="ECO:0000256" key="4">
    <source>
        <dbReference type="ARBA" id="ARBA00022833"/>
    </source>
</evidence>
<evidence type="ECO:0000313" key="8">
    <source>
        <dbReference type="Proteomes" id="UP000087766"/>
    </source>
</evidence>
<name>A0A3Q0FLC7_VIGRR</name>
<keyword evidence="2" id="KW-0479">Metal-binding</keyword>
<dbReference type="InterPro" id="IPR019787">
    <property type="entry name" value="Znf_PHD-finger"/>
</dbReference>
<sequence>MANNTNSEHFVELYEIRKGLKREFAFAMKAQSQICDSLGRTRSKKAQTLVEVSTDSSDMRYKNSRLPKIKNLTNMVKTNEDVGVVLSKKEVKSDVMDTKKLKSQVSDEATMLVMCEKEHNSDEPKTHVEDRGVTIVICDEVNKNEPKTEIVQKQPACDNDMKEKVDNDEIVSTLGYKLKIPLKSTQSTLNKLENYDSKVKSNGVYKERKNVSMIIASTPMTSSMAFMGKKFPSKLKDLLSSGILEGLLVKYVRSIKAKSIGLLGVISGIGVLCYCEVCNKAEVVSPTIFELHAGSSNKRPPEYIFLENGSTLRDIMNIFLNIPLNTLEEVVQNALGDFTMKKSKFCDCQANLISTNDNNNTFAVQSRSSQLATFPKSLSRGMKHNTSHGNSRGKLTRKDLRLHKLIFEEDGLPDGTEVGYYVHGKNLLSGYKNGSRIVCNCCNREISPSQFEAHAGWASRRQPYVHICVLSNGLSLHDLSISLSEGRKFPTNDNDDLCSICRDGGNLLCCDGCPRAFHTDCVSLPCIPSGTWYCRYCQNLSENNKYIEHNESTKVVGRVEDIDPLEEINQKCIRIVKEFEIGGCALCRSQDFSKSFGPRTVIICDQCEKEYHIGCLKDHNIQNIEELPEGNWFCCSECENINATLVNLVARGEEDLPNPLLNLIKKKYNNKGLEFGSDVHIKWRLLNWKVGESEEARQLLSKVVAIFHEQFDPIVHTTTGTDYIPAMVFGRNIIGQDFSGMYCMLLTVNEVVVSAGVFRVFGSEIAELPLVATVTDFQGQGYFQSLFSCIEGLLGSLKVKRFILPAAGEAESIWINKFGFTKLHQDEINNYWKYYHMMIFQGTCLLQKQILQF</sequence>
<dbReference type="InterPro" id="IPR019786">
    <property type="entry name" value="Zinc_finger_PHD-type_CS"/>
</dbReference>
<keyword evidence="8" id="KW-1185">Reference proteome</keyword>
<keyword evidence="5" id="KW-0539">Nucleus</keyword>
<dbReference type="Proteomes" id="UP000087766">
    <property type="component" value="Chromosome 2"/>
</dbReference>
<comment type="subcellular location">
    <subcellularLocation>
        <location evidence="1">Nucleus</location>
    </subcellularLocation>
</comment>
<dbReference type="CDD" id="cd15539">
    <property type="entry name" value="PHD1_AIRE"/>
    <property type="match status" value="1"/>
</dbReference>
<dbReference type="GO" id="GO:0008270">
    <property type="term" value="F:zinc ion binding"/>
    <property type="evidence" value="ECO:0007669"/>
    <property type="project" value="UniProtKB-KW"/>
</dbReference>
<dbReference type="GO" id="GO:0003682">
    <property type="term" value="F:chromatin binding"/>
    <property type="evidence" value="ECO:0007669"/>
    <property type="project" value="TreeGrafter"/>
</dbReference>
<dbReference type="Gene3D" id="3.40.630.30">
    <property type="match status" value="1"/>
</dbReference>
<dbReference type="GO" id="GO:0042393">
    <property type="term" value="F:histone binding"/>
    <property type="evidence" value="ECO:0007669"/>
    <property type="project" value="TreeGrafter"/>
</dbReference>
<protein>
    <submittedName>
        <fullName evidence="9">Uncharacterized protein LOC106778944</fullName>
    </submittedName>
</protein>
<dbReference type="Pfam" id="PF23209">
    <property type="entry name" value="IDM1_C"/>
    <property type="match status" value="1"/>
</dbReference>
<dbReference type="GeneID" id="106778944"/>
<dbReference type="AlphaFoldDB" id="A0A3Q0FLC7"/>
<dbReference type="InterPro" id="IPR011011">
    <property type="entry name" value="Znf_FYVE_PHD"/>
</dbReference>
<dbReference type="SUPFAM" id="SSF55729">
    <property type="entry name" value="Acyl-CoA N-acyltransferases (Nat)"/>
    <property type="match status" value="1"/>
</dbReference>
<evidence type="ECO:0000256" key="1">
    <source>
        <dbReference type="ARBA" id="ARBA00004123"/>
    </source>
</evidence>
<dbReference type="SUPFAM" id="SSF57903">
    <property type="entry name" value="FYVE/PHD zinc finger"/>
    <property type="match status" value="2"/>
</dbReference>
<keyword evidence="4" id="KW-0862">Zinc</keyword>
<dbReference type="OrthoDB" id="1903104at2759"/>
<dbReference type="STRING" id="3916.A0A3Q0FLC7"/>
<dbReference type="InterPro" id="IPR056511">
    <property type="entry name" value="IDM1_C"/>
</dbReference>
<dbReference type="PANTHER" id="PTHR47025:SF2">
    <property type="entry name" value="AUTOIMMUNE REGULATOR"/>
    <property type="match status" value="1"/>
</dbReference>
<reference evidence="9" key="2">
    <citation type="submission" date="2025-08" db="UniProtKB">
        <authorList>
            <consortium name="RefSeq"/>
        </authorList>
    </citation>
    <scope>IDENTIFICATION</scope>
    <source>
        <tissue evidence="9">Leaf</tissue>
    </source>
</reference>
<dbReference type="PANTHER" id="PTHR47025">
    <property type="entry name" value="AUTOIMMUNE REGULATOR"/>
    <property type="match status" value="1"/>
</dbReference>
<dbReference type="InterPro" id="IPR016181">
    <property type="entry name" value="Acyl_CoA_acyltransferase"/>
</dbReference>
<dbReference type="SMART" id="SM00249">
    <property type="entry name" value="PHD"/>
    <property type="match status" value="2"/>
</dbReference>
<evidence type="ECO:0000256" key="6">
    <source>
        <dbReference type="PROSITE-ProRule" id="PRU00146"/>
    </source>
</evidence>
<dbReference type="GO" id="GO:0005634">
    <property type="term" value="C:nucleus"/>
    <property type="evidence" value="ECO:0007669"/>
    <property type="project" value="UniProtKB-SubCell"/>
</dbReference>
<organism evidence="8 9">
    <name type="scientific">Vigna radiata var. radiata</name>
    <name type="common">Mung bean</name>
    <name type="synonym">Phaseolus aureus</name>
    <dbReference type="NCBI Taxonomy" id="3916"/>
    <lineage>
        <taxon>Eukaryota</taxon>
        <taxon>Viridiplantae</taxon>
        <taxon>Streptophyta</taxon>
        <taxon>Embryophyta</taxon>
        <taxon>Tracheophyta</taxon>
        <taxon>Spermatophyta</taxon>
        <taxon>Magnoliopsida</taxon>
        <taxon>eudicotyledons</taxon>
        <taxon>Gunneridae</taxon>
        <taxon>Pentapetalae</taxon>
        <taxon>rosids</taxon>
        <taxon>fabids</taxon>
        <taxon>Fabales</taxon>
        <taxon>Fabaceae</taxon>
        <taxon>Papilionoideae</taxon>
        <taxon>50 kb inversion clade</taxon>
        <taxon>NPAAA clade</taxon>
        <taxon>indigoferoid/millettioid clade</taxon>
        <taxon>Phaseoleae</taxon>
        <taxon>Vigna</taxon>
    </lineage>
</organism>
<feature type="domain" description="PHD-type" evidence="7">
    <location>
        <begin position="495"/>
        <end position="540"/>
    </location>
</feature>
<dbReference type="RefSeq" id="XP_022642982.1">
    <property type="nucleotide sequence ID" value="XM_022787261.1"/>
</dbReference>
<accession>A0A3Q0FLC7</accession>
<dbReference type="KEGG" id="vra:106778944"/>
<dbReference type="Gene3D" id="3.30.40.10">
    <property type="entry name" value="Zinc/RING finger domain, C3HC4 (zinc finger)"/>
    <property type="match status" value="2"/>
</dbReference>
<evidence type="ECO:0000256" key="3">
    <source>
        <dbReference type="ARBA" id="ARBA00022771"/>
    </source>
</evidence>
<gene>
    <name evidence="9" type="primary">LOC106778944</name>
</gene>
<keyword evidence="3 6" id="KW-0863">Zinc-finger</keyword>
<dbReference type="PROSITE" id="PS01359">
    <property type="entry name" value="ZF_PHD_1"/>
    <property type="match status" value="1"/>
</dbReference>
<dbReference type="InterPro" id="IPR032308">
    <property type="entry name" value="TDBD"/>
</dbReference>
<evidence type="ECO:0000259" key="7">
    <source>
        <dbReference type="PROSITE" id="PS50016"/>
    </source>
</evidence>
<dbReference type="GO" id="GO:0000977">
    <property type="term" value="F:RNA polymerase II transcription regulatory region sequence-specific DNA binding"/>
    <property type="evidence" value="ECO:0007669"/>
    <property type="project" value="TreeGrafter"/>
</dbReference>
<evidence type="ECO:0000256" key="5">
    <source>
        <dbReference type="ARBA" id="ARBA00023242"/>
    </source>
</evidence>
<proteinExistence type="predicted"/>
<dbReference type="InterPro" id="IPR001965">
    <property type="entry name" value="Znf_PHD"/>
</dbReference>
<evidence type="ECO:0000256" key="2">
    <source>
        <dbReference type="ARBA" id="ARBA00022723"/>
    </source>
</evidence>
<evidence type="ECO:0000313" key="9">
    <source>
        <dbReference type="RefSeq" id="XP_022642982.1"/>
    </source>
</evidence>